<evidence type="ECO:0000256" key="1">
    <source>
        <dbReference type="ARBA" id="ARBA00004123"/>
    </source>
</evidence>
<dbReference type="Gene3D" id="4.10.240.10">
    <property type="entry name" value="Zn(2)-C6 fungal-type DNA-binding domain"/>
    <property type="match status" value="1"/>
</dbReference>
<dbReference type="PROSITE" id="PS00463">
    <property type="entry name" value="ZN2_CY6_FUNGAL_1"/>
    <property type="match status" value="1"/>
</dbReference>
<reference evidence="5 6" key="1">
    <citation type="journal article" date="2016" name="PLoS Pathog.">
        <title>Biosynthesis of antibiotic leucinostatins in bio-control fungus Purpureocillium lilacinum and their inhibition on phytophthora revealed by genome mining.</title>
        <authorList>
            <person name="Wang G."/>
            <person name="Liu Z."/>
            <person name="Lin R."/>
            <person name="Li E."/>
            <person name="Mao Z."/>
            <person name="Ling J."/>
            <person name="Yang Y."/>
            <person name="Yin W.B."/>
            <person name="Xie B."/>
        </authorList>
    </citation>
    <scope>NUCLEOTIDE SEQUENCE [LARGE SCALE GENOMIC DNA]</scope>
    <source>
        <strain evidence="5">170</strain>
    </source>
</reference>
<accession>A0A179FDA9</accession>
<evidence type="ECO:0000256" key="2">
    <source>
        <dbReference type="ARBA" id="ARBA00023242"/>
    </source>
</evidence>
<dbReference type="GeneID" id="28851721"/>
<feature type="compositionally biased region" description="Acidic residues" evidence="3">
    <location>
        <begin position="167"/>
        <end position="177"/>
    </location>
</feature>
<comment type="caution">
    <text evidence="5">The sequence shown here is derived from an EMBL/GenBank/DDBJ whole genome shotgun (WGS) entry which is preliminary data.</text>
</comment>
<dbReference type="GO" id="GO:0008270">
    <property type="term" value="F:zinc ion binding"/>
    <property type="evidence" value="ECO:0007669"/>
    <property type="project" value="InterPro"/>
</dbReference>
<dbReference type="KEGG" id="pchm:VFPPC_09141"/>
<dbReference type="SMART" id="SM00066">
    <property type="entry name" value="GAL4"/>
    <property type="match status" value="1"/>
</dbReference>
<dbReference type="PANTHER" id="PTHR37534">
    <property type="entry name" value="TRANSCRIPTIONAL ACTIVATOR PROTEIN UGA3"/>
    <property type="match status" value="1"/>
</dbReference>
<dbReference type="EMBL" id="LSBJ02000006">
    <property type="protein sequence ID" value="OAQ63271.1"/>
    <property type="molecule type" value="Genomic_DNA"/>
</dbReference>
<dbReference type="OrthoDB" id="5278208at2759"/>
<dbReference type="InterPro" id="IPR021858">
    <property type="entry name" value="Fun_TF"/>
</dbReference>
<feature type="compositionally biased region" description="Low complexity" evidence="3">
    <location>
        <begin position="216"/>
        <end position="225"/>
    </location>
</feature>
<sequence>MDEYYHNFLTSMSGVGGHPTTNADELNMSTMSAYHIPIPGPTMQNPYHSLGHLGTYSDPSLLHASKTSKGRKKSIAGPTFGAEHVKHRRTRSGCFMCRSRRVKCDETRPICERCKKGNRDCVYPDPPTAKISKPKDSSTSSQKTSPKSSNDGDDTDVDPVILPLETIPDEDEPEESSAGERSDSQMSGSKAKGGLNRKITRRQSTDSLSQDGNKESSPSVSTGGSSVTIAPSIDLNIVTDGRADWSHLPLDYQRCLDYFVENITNFHYSIMHDADDFFSTILPSLAVQHEPLLNAVVGFATYHATLQNPNGQLEDFLKYYNKSVTLLLESINRKEMNNVLNLVTILQLLTIEEYFGDWVNLMGHQKAAFQVIRKIFTADTVMQTPLGRACIDWYTRYDCFVAIMGGFPTDLPREWFSQMNKYNESQIATSPDALRWKISLRSTQLRAISYDMSMLYARGSRGQIGHEDFTREHNRITNKLLEWKSTWDAALSNPEYLVTDFSYKNETDPGDIIDPYMPGLLYKLPLFTNTLISTEWTSIMIMHLSQSSDIPAGQAFMEMAKHAYTICQYFETVEFWPLKPKGALIPLQCCISIAALFLPRDSRHHMWLRKKFALLDTMGFIHPTARRMKMAQLFRDPSCAHWWLPNEEGLTPVLQAIRNFADERNTAAVNAQHENIREVRHLFAKMEAAESALMMQGNEVGMP</sequence>
<dbReference type="Pfam" id="PF11951">
    <property type="entry name" value="Fungal_trans_2"/>
    <property type="match status" value="1"/>
</dbReference>
<feature type="region of interest" description="Disordered" evidence="3">
    <location>
        <begin position="116"/>
        <end position="225"/>
    </location>
</feature>
<dbReference type="InterPro" id="IPR036864">
    <property type="entry name" value="Zn2-C6_fun-type_DNA-bd_sf"/>
</dbReference>
<name>A0A179FDA9_METCM</name>
<dbReference type="Pfam" id="PF00172">
    <property type="entry name" value="Zn_clus"/>
    <property type="match status" value="1"/>
</dbReference>
<organism evidence="5 6">
    <name type="scientific">Pochonia chlamydosporia 170</name>
    <dbReference type="NCBI Taxonomy" id="1380566"/>
    <lineage>
        <taxon>Eukaryota</taxon>
        <taxon>Fungi</taxon>
        <taxon>Dikarya</taxon>
        <taxon>Ascomycota</taxon>
        <taxon>Pezizomycotina</taxon>
        <taxon>Sordariomycetes</taxon>
        <taxon>Hypocreomycetidae</taxon>
        <taxon>Hypocreales</taxon>
        <taxon>Clavicipitaceae</taxon>
        <taxon>Pochonia</taxon>
    </lineage>
</organism>
<dbReference type="GO" id="GO:0000981">
    <property type="term" value="F:DNA-binding transcription factor activity, RNA polymerase II-specific"/>
    <property type="evidence" value="ECO:0007669"/>
    <property type="project" value="InterPro"/>
</dbReference>
<dbReference type="SUPFAM" id="SSF57701">
    <property type="entry name" value="Zn2/Cys6 DNA-binding domain"/>
    <property type="match status" value="1"/>
</dbReference>
<dbReference type="PANTHER" id="PTHR37534:SF10">
    <property type="entry name" value="ZN(II)2CYS6 TRANSCRIPTION FACTOR (EUROFUNG)"/>
    <property type="match status" value="1"/>
</dbReference>
<dbReference type="Proteomes" id="UP000078397">
    <property type="component" value="Unassembled WGS sequence"/>
</dbReference>
<dbReference type="AlphaFoldDB" id="A0A179FDA9"/>
<protein>
    <submittedName>
        <fullName evidence="5">C6 finger domain-containing protein</fullName>
    </submittedName>
</protein>
<keyword evidence="2" id="KW-0539">Nucleus</keyword>
<gene>
    <name evidence="5" type="ORF">VFPPC_09141</name>
</gene>
<comment type="subcellular location">
    <subcellularLocation>
        <location evidence="1">Nucleus</location>
    </subcellularLocation>
</comment>
<evidence type="ECO:0000259" key="4">
    <source>
        <dbReference type="PROSITE" id="PS50048"/>
    </source>
</evidence>
<feature type="compositionally biased region" description="Low complexity" evidence="3">
    <location>
        <begin position="137"/>
        <end position="149"/>
    </location>
</feature>
<dbReference type="InterPro" id="IPR001138">
    <property type="entry name" value="Zn2Cys6_DnaBD"/>
</dbReference>
<dbReference type="RefSeq" id="XP_018140851.1">
    <property type="nucleotide sequence ID" value="XM_018287727.1"/>
</dbReference>
<feature type="domain" description="Zn(2)-C6 fungal-type" evidence="4">
    <location>
        <begin position="93"/>
        <end position="123"/>
    </location>
</feature>
<proteinExistence type="predicted"/>
<dbReference type="CDD" id="cd00067">
    <property type="entry name" value="GAL4"/>
    <property type="match status" value="1"/>
</dbReference>
<evidence type="ECO:0000256" key="3">
    <source>
        <dbReference type="SAM" id="MobiDB-lite"/>
    </source>
</evidence>
<evidence type="ECO:0000313" key="6">
    <source>
        <dbReference type="Proteomes" id="UP000078397"/>
    </source>
</evidence>
<dbReference type="GO" id="GO:0000976">
    <property type="term" value="F:transcription cis-regulatory region binding"/>
    <property type="evidence" value="ECO:0007669"/>
    <property type="project" value="TreeGrafter"/>
</dbReference>
<evidence type="ECO:0000313" key="5">
    <source>
        <dbReference type="EMBL" id="OAQ63271.1"/>
    </source>
</evidence>
<keyword evidence="6" id="KW-1185">Reference proteome</keyword>
<dbReference type="PROSITE" id="PS50048">
    <property type="entry name" value="ZN2_CY6_FUNGAL_2"/>
    <property type="match status" value="1"/>
</dbReference>
<dbReference type="STRING" id="1380566.A0A179FDA9"/>
<dbReference type="GO" id="GO:0045944">
    <property type="term" value="P:positive regulation of transcription by RNA polymerase II"/>
    <property type="evidence" value="ECO:0007669"/>
    <property type="project" value="TreeGrafter"/>
</dbReference>
<dbReference type="GO" id="GO:0005634">
    <property type="term" value="C:nucleus"/>
    <property type="evidence" value="ECO:0007669"/>
    <property type="project" value="UniProtKB-SubCell"/>
</dbReference>